<dbReference type="SUPFAM" id="SSF47699">
    <property type="entry name" value="Bifunctional inhibitor/lipid-transfer protein/seed storage 2S albumin"/>
    <property type="match status" value="1"/>
</dbReference>
<dbReference type="PANTHER" id="PTHR35501:SF3">
    <property type="entry name" value="PROTEIN YY1"/>
    <property type="match status" value="1"/>
</dbReference>
<accession>A0ABP0YF31</accession>
<evidence type="ECO:0000256" key="4">
    <source>
        <dbReference type="SAM" id="SignalP"/>
    </source>
</evidence>
<evidence type="ECO:0000313" key="7">
    <source>
        <dbReference type="Proteomes" id="UP001642487"/>
    </source>
</evidence>
<dbReference type="Proteomes" id="UP001642487">
    <property type="component" value="Chromosome 3"/>
</dbReference>
<evidence type="ECO:0000256" key="3">
    <source>
        <dbReference type="ARBA" id="ARBA00038300"/>
    </source>
</evidence>
<sequence length="107" mass="11163">MAGIKSLRQQQVVILLVVALVLSQAQAQPQSCSTQLSNLNGCAPFVLPGASNPSPECCGALGAVQRDCLCSTLRIASTLPSLCHLPPLSCGQFKLEEKADGGGHYKK</sequence>
<feature type="domain" description="Bifunctional inhibitor/plant lipid transfer protein/seed storage helical" evidence="5">
    <location>
        <begin position="32"/>
        <end position="90"/>
    </location>
</feature>
<dbReference type="InterPro" id="IPR016140">
    <property type="entry name" value="Bifunc_inhib/LTP/seed_store"/>
</dbReference>
<dbReference type="SMART" id="SM00499">
    <property type="entry name" value="AAI"/>
    <property type="match status" value="1"/>
</dbReference>
<comment type="similarity">
    <text evidence="3">Belongs to the A9/FIL1 family.</text>
</comment>
<feature type="chain" id="PRO_5045867956" description="Bifunctional inhibitor/plant lipid transfer protein/seed storage helical domain-containing protein" evidence="4">
    <location>
        <begin position="28"/>
        <end position="107"/>
    </location>
</feature>
<keyword evidence="4" id="KW-0732">Signal</keyword>
<reference evidence="6 7" key="1">
    <citation type="submission" date="2024-03" db="EMBL/GenBank/DDBJ databases">
        <authorList>
            <person name="Gkanogiannis A."/>
            <person name="Becerra Lopez-Lavalle L."/>
        </authorList>
    </citation>
    <scope>NUCLEOTIDE SEQUENCE [LARGE SCALE GENOMIC DNA]</scope>
</reference>
<comment type="subcellular location">
    <subcellularLocation>
        <location evidence="1">Secreted</location>
    </subcellularLocation>
</comment>
<evidence type="ECO:0000313" key="6">
    <source>
        <dbReference type="EMBL" id="CAK9318295.1"/>
    </source>
</evidence>
<dbReference type="PANTHER" id="PTHR35501">
    <property type="entry name" value="PROTEIN YY1"/>
    <property type="match status" value="1"/>
</dbReference>
<proteinExistence type="inferred from homology"/>
<feature type="signal peptide" evidence="4">
    <location>
        <begin position="1"/>
        <end position="27"/>
    </location>
</feature>
<evidence type="ECO:0000259" key="5">
    <source>
        <dbReference type="SMART" id="SM00499"/>
    </source>
</evidence>
<keyword evidence="7" id="KW-1185">Reference proteome</keyword>
<evidence type="ECO:0000256" key="2">
    <source>
        <dbReference type="ARBA" id="ARBA00022525"/>
    </source>
</evidence>
<keyword evidence="2" id="KW-0964">Secreted</keyword>
<protein>
    <recommendedName>
        <fullName evidence="5">Bifunctional inhibitor/plant lipid transfer protein/seed storage helical domain-containing protein</fullName>
    </recommendedName>
</protein>
<dbReference type="InterPro" id="IPR036312">
    <property type="entry name" value="Bifun_inhib/LTP/seed_sf"/>
</dbReference>
<dbReference type="Gene3D" id="1.10.110.10">
    <property type="entry name" value="Plant lipid-transfer and hydrophobic proteins"/>
    <property type="match status" value="1"/>
</dbReference>
<dbReference type="Pfam" id="PF14368">
    <property type="entry name" value="LTP_2"/>
    <property type="match status" value="1"/>
</dbReference>
<organism evidence="6 7">
    <name type="scientific">Citrullus colocynthis</name>
    <name type="common">colocynth</name>
    <dbReference type="NCBI Taxonomy" id="252529"/>
    <lineage>
        <taxon>Eukaryota</taxon>
        <taxon>Viridiplantae</taxon>
        <taxon>Streptophyta</taxon>
        <taxon>Embryophyta</taxon>
        <taxon>Tracheophyta</taxon>
        <taxon>Spermatophyta</taxon>
        <taxon>Magnoliopsida</taxon>
        <taxon>eudicotyledons</taxon>
        <taxon>Gunneridae</taxon>
        <taxon>Pentapetalae</taxon>
        <taxon>rosids</taxon>
        <taxon>fabids</taxon>
        <taxon>Cucurbitales</taxon>
        <taxon>Cucurbitaceae</taxon>
        <taxon>Benincaseae</taxon>
        <taxon>Citrullus</taxon>
    </lineage>
</organism>
<gene>
    <name evidence="6" type="ORF">CITCOLO1_LOCUS10259</name>
</gene>
<dbReference type="EMBL" id="OZ021737">
    <property type="protein sequence ID" value="CAK9318295.1"/>
    <property type="molecule type" value="Genomic_DNA"/>
</dbReference>
<name>A0ABP0YF31_9ROSI</name>
<evidence type="ECO:0000256" key="1">
    <source>
        <dbReference type="ARBA" id="ARBA00004613"/>
    </source>
</evidence>